<dbReference type="InterPro" id="IPR004166">
    <property type="entry name" value="a-kinase_dom"/>
</dbReference>
<dbReference type="Pfam" id="PF02816">
    <property type="entry name" value="Alpha_kinase"/>
    <property type="match status" value="1"/>
</dbReference>
<dbReference type="Gene3D" id="2.60.60.30">
    <property type="entry name" value="sav2460 like domains"/>
    <property type="match status" value="1"/>
</dbReference>
<feature type="compositionally biased region" description="Basic and acidic residues" evidence="4">
    <location>
        <begin position="216"/>
        <end position="227"/>
    </location>
</feature>
<feature type="compositionally biased region" description="Pro residues" evidence="4">
    <location>
        <begin position="295"/>
        <end position="388"/>
    </location>
</feature>
<dbReference type="InterPro" id="IPR011009">
    <property type="entry name" value="Kinase-like_dom_sf"/>
</dbReference>
<dbReference type="SUPFAM" id="SSF56112">
    <property type="entry name" value="Protein kinase-like (PK-like)"/>
    <property type="match status" value="1"/>
</dbReference>
<dbReference type="SMART" id="SM00811">
    <property type="entry name" value="Alpha_kinase"/>
    <property type="match status" value="1"/>
</dbReference>
<dbReference type="InterPro" id="IPR003325">
    <property type="entry name" value="TerD"/>
</dbReference>
<evidence type="ECO:0000256" key="4">
    <source>
        <dbReference type="SAM" id="MobiDB-lite"/>
    </source>
</evidence>
<dbReference type="Gene3D" id="3.30.200.20">
    <property type="entry name" value="Phosphorylase Kinase, domain 1"/>
    <property type="match status" value="1"/>
</dbReference>
<feature type="compositionally biased region" description="Polar residues" evidence="4">
    <location>
        <begin position="687"/>
        <end position="700"/>
    </location>
</feature>
<reference evidence="6" key="1">
    <citation type="submission" date="2017-08" db="EMBL/GenBank/DDBJ databases">
        <authorList>
            <person name="Polle J.E."/>
            <person name="Barry K."/>
            <person name="Cushman J."/>
            <person name="Schmutz J."/>
            <person name="Tran D."/>
            <person name="Hathwaick L.T."/>
            <person name="Yim W.C."/>
            <person name="Jenkins J."/>
            <person name="Mckie-Krisberg Z.M."/>
            <person name="Prochnik S."/>
            <person name="Lindquist E."/>
            <person name="Dockter R.B."/>
            <person name="Adam C."/>
            <person name="Molina H."/>
            <person name="Bunkerborg J."/>
            <person name="Jin E."/>
            <person name="Buchheim M."/>
            <person name="Magnuson J."/>
        </authorList>
    </citation>
    <scope>NUCLEOTIDE SEQUENCE</scope>
    <source>
        <strain evidence="6">CCAP 19/18</strain>
    </source>
</reference>
<feature type="compositionally biased region" description="Gly residues" evidence="4">
    <location>
        <begin position="138"/>
        <end position="148"/>
    </location>
</feature>
<evidence type="ECO:0000256" key="3">
    <source>
        <dbReference type="ARBA" id="ARBA00022777"/>
    </source>
</evidence>
<dbReference type="PANTHER" id="PTHR47763:SF4">
    <property type="entry name" value="ALPHA-PROTEIN KINASE VWKA"/>
    <property type="match status" value="1"/>
</dbReference>
<keyword evidence="2" id="KW-0808">Transferase</keyword>
<dbReference type="InterPro" id="IPR052969">
    <property type="entry name" value="Thr-specific_kinase-like"/>
</dbReference>
<organism evidence="6 7">
    <name type="scientific">Dunaliella salina</name>
    <name type="common">Green alga</name>
    <name type="synonym">Protococcus salinus</name>
    <dbReference type="NCBI Taxonomy" id="3046"/>
    <lineage>
        <taxon>Eukaryota</taxon>
        <taxon>Viridiplantae</taxon>
        <taxon>Chlorophyta</taxon>
        <taxon>core chlorophytes</taxon>
        <taxon>Chlorophyceae</taxon>
        <taxon>CS clade</taxon>
        <taxon>Chlamydomonadales</taxon>
        <taxon>Dunaliellaceae</taxon>
        <taxon>Dunaliella</taxon>
    </lineage>
</organism>
<dbReference type="Gene3D" id="3.40.50.410">
    <property type="entry name" value="von Willebrand factor, type A domain"/>
    <property type="match status" value="1"/>
</dbReference>
<evidence type="ECO:0000256" key="2">
    <source>
        <dbReference type="ARBA" id="ARBA00022679"/>
    </source>
</evidence>
<keyword evidence="7" id="KW-1185">Reference proteome</keyword>
<gene>
    <name evidence="6" type="ORF">DUNSADRAFT_13448</name>
</gene>
<comment type="caution">
    <text evidence="6">The sequence shown here is derived from an EMBL/GenBank/DDBJ whole genome shotgun (WGS) entry which is preliminary data.</text>
</comment>
<protein>
    <recommendedName>
        <fullName evidence="5">Alpha-type protein kinase domain-containing protein</fullName>
    </recommendedName>
</protein>
<proteinExistence type="predicted"/>
<feature type="compositionally biased region" description="Polar residues" evidence="4">
    <location>
        <begin position="401"/>
        <end position="423"/>
    </location>
</feature>
<accession>A0ABQ7G9B7</accession>
<keyword evidence="3" id="KW-0418">Kinase</keyword>
<feature type="region of interest" description="Disordered" evidence="4">
    <location>
        <begin position="687"/>
        <end position="708"/>
    </location>
</feature>
<evidence type="ECO:0000256" key="1">
    <source>
        <dbReference type="ARBA" id="ARBA00022527"/>
    </source>
</evidence>
<feature type="compositionally biased region" description="Basic and acidic residues" evidence="4">
    <location>
        <begin position="112"/>
        <end position="121"/>
    </location>
</feature>
<keyword evidence="1" id="KW-0723">Serine/threonine-protein kinase</keyword>
<evidence type="ECO:0000313" key="6">
    <source>
        <dbReference type="EMBL" id="KAF5831211.1"/>
    </source>
</evidence>
<dbReference type="InterPro" id="IPR036465">
    <property type="entry name" value="vWFA_dom_sf"/>
</dbReference>
<dbReference type="PANTHER" id="PTHR47763">
    <property type="entry name" value="ALPHA-PROTEIN KINASE VWKA"/>
    <property type="match status" value="1"/>
</dbReference>
<feature type="domain" description="Alpha-type protein kinase" evidence="5">
    <location>
        <begin position="741"/>
        <end position="969"/>
    </location>
</feature>
<name>A0ABQ7G9B7_DUNSA</name>
<dbReference type="Gene3D" id="3.20.200.10">
    <property type="entry name" value="MHCK/EF2 kinase"/>
    <property type="match status" value="1"/>
</dbReference>
<sequence length="1172" mass="128249">MQSVTAIAEQLNLGDLGGDQQRQRGRGGSRGRDRGRSGYQGGGPFPASNDQYESWGRGSGQAGIGNRGDSMRGGAPHERGGRGTGQRGRGMRVEDAEPKDGPPHYPSSTPYFEDHGHESGRGGRRGGQAGRSNRGRSTGRGGGRGWSGRGVPAEDAEQQGPPPAYPPHSAGSVHHEPMQVGRDGGPAGRGNRGASMRGGAPHERGSRGTGLRGRGMRVEDAEPKDGPPHYPSSASYFEGHGHESGRGGRGGGQAGRSNRGRSTERGGGRAGRSGRETQGLAEDAGADEKADGSPSPYPPSSDYHPYPPYPPYPAYCGAPPPPSSHHSYPPHPAYPGAPPPPPPPPSSPFAYPPHPAHPGAPPPPPPSSHYPYPPHPAYPGAQPPPPPRASSSHPLAGNASMGEQSMGSKSSAEGGSTPGSSIYYSAKQEKLDQQEKKIQYYEEKERRRIIAEKRQKNLEMQLEASKKADFCYLVDITQSQQEVVDMLGTRIHGFAAKLRWQYRSLQLRIAFVGYRDHDLPVDQRITVIPFTEDLDGFKQRLAGVFATGGADEPEDVFGGLEAAGQLDWDASLDTCRQLIHIADAPCHGSEYHSLLDDYPSGDPQQRDLAALLDKLQNEKQVSGYHFSHVFPQATEKMVSQFRASCKDGNEWITEDDNFADIEQMASSVSSVMRDSLAANIQRATASVSADASGSHQAQQQQRRERVPVNGATPDWRSIEREKARVIKFKVPHDMKSLLDVIEQGRPERYLLERTSEDIPIQVAPQPFSQGGLRLAYRGRLELQSPPRMADMVFKEFISTQSEDNKEPKYRVQAALQAVAGRLALLFNEAVKDQGIPVVKFAETSIVSYHERLPDGTTRPRHFTSEFALKGDWMKWMDNTHKKKSYKDGSLEVLEAFCHWTYEASDRTLMVMDLQGLKLRDGSLLLTDPALHHRDMSMFGDTNLGYQGQLSFMQNHHCNGICKKLKLRPGLGEPPPDPLDKPVLLQAGQAHSLPDSVHRLTVEDRWRFVGDRGVQYLDASALVFDDNSKYLGVVDYQNRSPPLFSNSMKHSGDKTDQEKGTGLHIIDINLDSLPEGVKDIFLTISGWRGKTLDMLRQPFIRIKNPDKNGRLLCQYNLGSTHSKEELAKYRSAIMCRVSRAPAGWVVYGMGKLGQGAAGEYNPLVVSCQSVLLN</sequence>
<dbReference type="PRINTS" id="PR01217">
    <property type="entry name" value="PRICHEXTENSN"/>
</dbReference>
<feature type="compositionally biased region" description="Gly residues" evidence="4">
    <location>
        <begin position="182"/>
        <end position="191"/>
    </location>
</feature>
<feature type="region of interest" description="Disordered" evidence="4">
    <location>
        <begin position="1"/>
        <end position="429"/>
    </location>
</feature>
<dbReference type="Proteomes" id="UP000815325">
    <property type="component" value="Unassembled WGS sequence"/>
</dbReference>
<dbReference type="EMBL" id="MU069966">
    <property type="protein sequence ID" value="KAF5831211.1"/>
    <property type="molecule type" value="Genomic_DNA"/>
</dbReference>
<dbReference type="PROSITE" id="PS51158">
    <property type="entry name" value="ALPHA_KINASE"/>
    <property type="match status" value="1"/>
</dbReference>
<dbReference type="Pfam" id="PF02342">
    <property type="entry name" value="TerD"/>
    <property type="match status" value="1"/>
</dbReference>
<feature type="compositionally biased region" description="Basic and acidic residues" evidence="4">
    <location>
        <begin position="91"/>
        <end position="102"/>
    </location>
</feature>
<evidence type="ECO:0000313" key="7">
    <source>
        <dbReference type="Proteomes" id="UP000815325"/>
    </source>
</evidence>
<dbReference type="SUPFAM" id="SSF53300">
    <property type="entry name" value="vWA-like"/>
    <property type="match status" value="1"/>
</dbReference>
<evidence type="ECO:0000259" key="5">
    <source>
        <dbReference type="PROSITE" id="PS51158"/>
    </source>
</evidence>
<feature type="compositionally biased region" description="Gly residues" evidence="4">
    <location>
        <begin position="57"/>
        <end position="66"/>
    </location>
</feature>
<dbReference type="CDD" id="cd06974">
    <property type="entry name" value="TerD_like"/>
    <property type="match status" value="1"/>
</dbReference>